<comment type="subcellular location">
    <subcellularLocation>
        <location evidence="1">Cell outer membrane</location>
    </subcellularLocation>
</comment>
<organism evidence="8 9">
    <name type="scientific">Afipia carboxidovorans (strain ATCC 49405 / DSM 1227 / KCTC 32145 / OM5)</name>
    <name type="common">Oligotropha carboxidovorans</name>
    <dbReference type="NCBI Taxonomy" id="504832"/>
    <lineage>
        <taxon>Bacteria</taxon>
        <taxon>Pseudomonadati</taxon>
        <taxon>Pseudomonadota</taxon>
        <taxon>Alphaproteobacteria</taxon>
        <taxon>Hyphomicrobiales</taxon>
        <taxon>Nitrobacteraceae</taxon>
        <taxon>Afipia</taxon>
    </lineage>
</organism>
<dbReference type="AlphaFoldDB" id="B6JIK9"/>
<feature type="signal peptide" evidence="6">
    <location>
        <begin position="1"/>
        <end position="19"/>
    </location>
</feature>
<proteinExistence type="inferred from homology"/>
<dbReference type="RefSeq" id="WP_012564291.1">
    <property type="nucleotide sequence ID" value="NC_011386.1"/>
</dbReference>
<dbReference type="PANTHER" id="PTHR34001">
    <property type="entry name" value="BLL7405 PROTEIN"/>
    <property type="match status" value="1"/>
</dbReference>
<keyword evidence="4" id="KW-0998">Cell outer membrane</keyword>
<keyword evidence="3" id="KW-0472">Membrane</keyword>
<dbReference type="PANTHER" id="PTHR34001:SF3">
    <property type="entry name" value="BLL7405 PROTEIN"/>
    <property type="match status" value="1"/>
</dbReference>
<protein>
    <recommendedName>
        <fullName evidence="7">Outer membrane protein beta-barrel domain-containing protein</fullName>
    </recommendedName>
</protein>
<dbReference type="InterPro" id="IPR011250">
    <property type="entry name" value="OMP/PagP_B-barrel"/>
</dbReference>
<dbReference type="PATRIC" id="fig|504832.7.peg.1002"/>
<dbReference type="KEGG" id="oca:OCAR_7161"/>
<dbReference type="GO" id="GO:0009279">
    <property type="term" value="C:cell outer membrane"/>
    <property type="evidence" value="ECO:0007669"/>
    <property type="project" value="UniProtKB-SubCell"/>
</dbReference>
<evidence type="ECO:0000256" key="1">
    <source>
        <dbReference type="ARBA" id="ARBA00004442"/>
    </source>
</evidence>
<feature type="chain" id="PRO_5002844642" description="Outer membrane protein beta-barrel domain-containing protein" evidence="6">
    <location>
        <begin position="20"/>
        <end position="277"/>
    </location>
</feature>
<accession>B6JIK9</accession>
<evidence type="ECO:0000256" key="6">
    <source>
        <dbReference type="SAM" id="SignalP"/>
    </source>
</evidence>
<name>B6JIK9_AFIC5</name>
<dbReference type="EMBL" id="CP002826">
    <property type="protein sequence ID" value="AEI05668.1"/>
    <property type="molecule type" value="Genomic_DNA"/>
</dbReference>
<keyword evidence="9" id="KW-1185">Reference proteome</keyword>
<reference evidence="8 9" key="1">
    <citation type="journal article" date="2011" name="J. Bacteriol.">
        <title>Complete genome sequences of the chemolithoautotrophic Oligotropha carboxidovorans strains OM4 and OM5.</title>
        <authorList>
            <person name="Volland S."/>
            <person name="Rachinger M."/>
            <person name="Strittmatter A."/>
            <person name="Daniel R."/>
            <person name="Gottschalk G."/>
            <person name="Meyer O."/>
        </authorList>
    </citation>
    <scope>NUCLEOTIDE SEQUENCE [LARGE SCALE GENOMIC DNA]</scope>
    <source>
        <strain evidence="9">ATCC 49405 / DSM 1227 / KCTC 32145 / OM5</strain>
    </source>
</reference>
<dbReference type="InterPro" id="IPR027385">
    <property type="entry name" value="Beta-barrel_OMP"/>
</dbReference>
<keyword evidence="2 6" id="KW-0732">Signal</keyword>
<dbReference type="HOGENOM" id="CLU_1049219_0_0_5"/>
<evidence type="ECO:0000259" key="7">
    <source>
        <dbReference type="Pfam" id="PF13505"/>
    </source>
</evidence>
<evidence type="ECO:0000313" key="9">
    <source>
        <dbReference type="Proteomes" id="UP000007730"/>
    </source>
</evidence>
<dbReference type="STRING" id="504832.OCA5_c09460"/>
<dbReference type="Pfam" id="PF13505">
    <property type="entry name" value="OMP_b-brl"/>
    <property type="match status" value="1"/>
</dbReference>
<feature type="domain" description="Outer membrane protein beta-barrel" evidence="7">
    <location>
        <begin position="39"/>
        <end position="277"/>
    </location>
</feature>
<evidence type="ECO:0000256" key="4">
    <source>
        <dbReference type="ARBA" id="ARBA00023237"/>
    </source>
</evidence>
<evidence type="ECO:0000256" key="3">
    <source>
        <dbReference type="ARBA" id="ARBA00023136"/>
    </source>
</evidence>
<gene>
    <name evidence="8" type="ordered locus">OCA5_c09460</name>
</gene>
<dbReference type="Proteomes" id="UP000007730">
    <property type="component" value="Chromosome"/>
</dbReference>
<evidence type="ECO:0000256" key="2">
    <source>
        <dbReference type="ARBA" id="ARBA00022729"/>
    </source>
</evidence>
<dbReference type="InterPro" id="IPR051692">
    <property type="entry name" value="OMP-like"/>
</dbReference>
<sequence>MRRLVVAMMVAGVVQAAHAADMPDYYALRGPVGYGTGVVNWQGFYVGGQAAYGSADMNFANSTGSLISRQLQYASIEQSAQVSQWPILGRESQHGHGFGGFVGYNSQWDDVVLGVEASYTHGNFNGSASGSLNYVFADIITTPAPGYTDDITYSGTSRFKITDTGSLRVRAGYAWNNFLPYVFGGVSLGRADVARTAVISGTQTNPGAAPPNDVLNVYLAKSEAQGGRFIYGYAAGLGVDMMLFGNLFGRVEWEYLKYAGPIDTSINTGRVGLGYKF</sequence>
<evidence type="ECO:0000256" key="5">
    <source>
        <dbReference type="ARBA" id="ARBA00038306"/>
    </source>
</evidence>
<comment type="similarity">
    <text evidence="5">Belongs to the Omp25/RopB family.</text>
</comment>
<dbReference type="Gene3D" id="2.40.160.20">
    <property type="match status" value="1"/>
</dbReference>
<dbReference type="KEGG" id="ocg:OCA5_c09460"/>
<dbReference type="eggNOG" id="COG3637">
    <property type="taxonomic scope" value="Bacteria"/>
</dbReference>
<dbReference type="SUPFAM" id="SSF56925">
    <property type="entry name" value="OMPA-like"/>
    <property type="match status" value="1"/>
</dbReference>
<dbReference type="OrthoDB" id="8001404at2"/>
<evidence type="ECO:0000313" key="8">
    <source>
        <dbReference type="EMBL" id="AEI05668.1"/>
    </source>
</evidence>